<feature type="transmembrane region" description="Helical" evidence="2">
    <location>
        <begin position="12"/>
        <end position="30"/>
    </location>
</feature>
<organism evidence="3 4">
    <name type="scientific">Litoreibacter meonggei</name>
    <dbReference type="NCBI Taxonomy" id="1049199"/>
    <lineage>
        <taxon>Bacteria</taxon>
        <taxon>Pseudomonadati</taxon>
        <taxon>Pseudomonadota</taxon>
        <taxon>Alphaproteobacteria</taxon>
        <taxon>Rhodobacterales</taxon>
        <taxon>Roseobacteraceae</taxon>
        <taxon>Litoreibacter</taxon>
    </lineage>
</organism>
<dbReference type="Proteomes" id="UP000269157">
    <property type="component" value="Unassembled WGS sequence"/>
</dbReference>
<evidence type="ECO:0000313" key="4">
    <source>
        <dbReference type="Proteomes" id="UP000269157"/>
    </source>
</evidence>
<feature type="transmembrane region" description="Helical" evidence="2">
    <location>
        <begin position="51"/>
        <end position="70"/>
    </location>
</feature>
<dbReference type="AlphaFoldDB" id="A0A497VXF1"/>
<keyword evidence="2" id="KW-0472">Membrane</keyword>
<accession>A0A497VXF1</accession>
<dbReference type="RefSeq" id="WP_121024708.1">
    <property type="nucleotide sequence ID" value="NZ_RCCE01000004.1"/>
</dbReference>
<gene>
    <name evidence="3" type="ORF">BCF46_2502</name>
</gene>
<reference evidence="3 4" key="1">
    <citation type="submission" date="2018-10" db="EMBL/GenBank/DDBJ databases">
        <title>Genomic Encyclopedia of Archaeal and Bacterial Type Strains, Phase II (KMG-II): from individual species to whole genera.</title>
        <authorList>
            <person name="Goeker M."/>
        </authorList>
    </citation>
    <scope>NUCLEOTIDE SEQUENCE [LARGE SCALE GENOMIC DNA]</scope>
    <source>
        <strain evidence="3 4">DSM 29466</strain>
    </source>
</reference>
<feature type="region of interest" description="Disordered" evidence="1">
    <location>
        <begin position="80"/>
        <end position="103"/>
    </location>
</feature>
<protein>
    <submittedName>
        <fullName evidence="3">Uncharacterized protein</fullName>
    </submittedName>
</protein>
<dbReference type="OrthoDB" id="7842285at2"/>
<evidence type="ECO:0000256" key="1">
    <source>
        <dbReference type="SAM" id="MobiDB-lite"/>
    </source>
</evidence>
<keyword evidence="2" id="KW-1133">Transmembrane helix</keyword>
<keyword evidence="2" id="KW-0812">Transmembrane</keyword>
<sequence length="227" mass="24904">MNFEALDGTKLIIFMIAGAAFAGVGLYLLLRPKAEGAAKIELFGLKFESSSAGLLVFLVGAAFMSLPLFVKEQKETIPLITQPKAPTNRANPSDKPGEVSPADPVLLSGAKVVEEVEPNNEQSAPNKILHGQRVKGEVFKDEPDWFVMPVPEGGVRGDQIMLKQVSGKEVRLEAYNAREEHKGWIRTTDGARYLEIKTDFGDRIYFKVHTIYSAGPSRYELAVVPSD</sequence>
<evidence type="ECO:0000313" key="3">
    <source>
        <dbReference type="EMBL" id="RLJ41543.1"/>
    </source>
</evidence>
<name>A0A497VXF1_9RHOB</name>
<proteinExistence type="predicted"/>
<comment type="caution">
    <text evidence="3">The sequence shown here is derived from an EMBL/GenBank/DDBJ whole genome shotgun (WGS) entry which is preliminary data.</text>
</comment>
<keyword evidence="4" id="KW-1185">Reference proteome</keyword>
<dbReference type="EMBL" id="RCCE01000004">
    <property type="protein sequence ID" value="RLJ41543.1"/>
    <property type="molecule type" value="Genomic_DNA"/>
</dbReference>
<evidence type="ECO:0000256" key="2">
    <source>
        <dbReference type="SAM" id="Phobius"/>
    </source>
</evidence>